<dbReference type="EMBL" id="AP012319">
    <property type="protein sequence ID" value="BAL88473.1"/>
    <property type="molecule type" value="Genomic_DNA"/>
</dbReference>
<evidence type="ECO:0000313" key="1">
    <source>
        <dbReference type="EMBL" id="BAL88473.1"/>
    </source>
</evidence>
<dbReference type="HOGENOM" id="CLU_3148547_0_0_11"/>
<name>I0H636_ACTM4</name>
<gene>
    <name evidence="1" type="ordered locus">AMIS_32530</name>
</gene>
<dbReference type="KEGG" id="ams:AMIS_32530"/>
<dbReference type="Proteomes" id="UP000007882">
    <property type="component" value="Chromosome"/>
</dbReference>
<dbReference type="RefSeq" id="WP_014443368.1">
    <property type="nucleotide sequence ID" value="NC_017093.1"/>
</dbReference>
<accession>I0H636</accession>
<keyword evidence="2" id="KW-1185">Reference proteome</keyword>
<dbReference type="STRING" id="512565.AMIS_32530"/>
<dbReference type="AlphaFoldDB" id="I0H636"/>
<sequence>MIRRFVDLLGRTMWDFPGSRDELGGRYLVLAHAKPLIEVHPCTFGGRR</sequence>
<evidence type="ECO:0000313" key="2">
    <source>
        <dbReference type="Proteomes" id="UP000007882"/>
    </source>
</evidence>
<proteinExistence type="predicted"/>
<reference evidence="1 2" key="1">
    <citation type="submission" date="2012-02" db="EMBL/GenBank/DDBJ databases">
        <title>Complete genome sequence of Actinoplanes missouriensis 431 (= NBRC 102363).</title>
        <authorList>
            <person name="Ohnishi Y."/>
            <person name="Ishikawa J."/>
            <person name="Sekine M."/>
            <person name="Hosoyama A."/>
            <person name="Harada T."/>
            <person name="Narita H."/>
            <person name="Hata T."/>
            <person name="Konno Y."/>
            <person name="Tutikane K."/>
            <person name="Fujita N."/>
            <person name="Horinouchi S."/>
            <person name="Hayakawa M."/>
        </authorList>
    </citation>
    <scope>NUCLEOTIDE SEQUENCE [LARGE SCALE GENOMIC DNA]</scope>
    <source>
        <strain evidence="2">ATCC 14538 / DSM 43046 / CBS 188.64 / JCM 3121 / NBRC 102363 / NCIMB 12654 / NRRL B-3342 / UNCC 431</strain>
    </source>
</reference>
<organism evidence="1 2">
    <name type="scientific">Actinoplanes missouriensis (strain ATCC 14538 / DSM 43046 / CBS 188.64 / JCM 3121 / NBRC 102363 / NCIMB 12654 / NRRL B-3342 / UNCC 431)</name>
    <dbReference type="NCBI Taxonomy" id="512565"/>
    <lineage>
        <taxon>Bacteria</taxon>
        <taxon>Bacillati</taxon>
        <taxon>Actinomycetota</taxon>
        <taxon>Actinomycetes</taxon>
        <taxon>Micromonosporales</taxon>
        <taxon>Micromonosporaceae</taxon>
        <taxon>Actinoplanes</taxon>
    </lineage>
</organism>
<dbReference type="PATRIC" id="fig|512565.3.peg.3249"/>
<protein>
    <submittedName>
        <fullName evidence="1">Uncharacterized protein</fullName>
    </submittedName>
</protein>